<gene>
    <name evidence="2" type="ORF">B0A48_00788</name>
</gene>
<keyword evidence="3" id="KW-1185">Reference proteome</keyword>
<evidence type="ECO:0000256" key="1">
    <source>
        <dbReference type="SAM" id="SignalP"/>
    </source>
</evidence>
<evidence type="ECO:0000313" key="2">
    <source>
        <dbReference type="EMBL" id="OQO13913.1"/>
    </source>
</evidence>
<feature type="signal peptide" evidence="1">
    <location>
        <begin position="1"/>
        <end position="23"/>
    </location>
</feature>
<organism evidence="2 3">
    <name type="scientific">Cryoendolithus antarcticus</name>
    <dbReference type="NCBI Taxonomy" id="1507870"/>
    <lineage>
        <taxon>Eukaryota</taxon>
        <taxon>Fungi</taxon>
        <taxon>Dikarya</taxon>
        <taxon>Ascomycota</taxon>
        <taxon>Pezizomycotina</taxon>
        <taxon>Dothideomycetes</taxon>
        <taxon>Dothideomycetidae</taxon>
        <taxon>Cladosporiales</taxon>
        <taxon>Cladosporiaceae</taxon>
        <taxon>Cryoendolithus</taxon>
    </lineage>
</organism>
<dbReference type="AlphaFoldDB" id="A0A1V8TR98"/>
<comment type="caution">
    <text evidence="2">The sequence shown here is derived from an EMBL/GenBank/DDBJ whole genome shotgun (WGS) entry which is preliminary data.</text>
</comment>
<name>A0A1V8TR98_9PEZI</name>
<evidence type="ECO:0000313" key="3">
    <source>
        <dbReference type="Proteomes" id="UP000192596"/>
    </source>
</evidence>
<keyword evidence="1" id="KW-0732">Signal</keyword>
<reference evidence="3" key="1">
    <citation type="submission" date="2017-03" db="EMBL/GenBank/DDBJ databases">
        <title>Genomes of endolithic fungi from Antarctica.</title>
        <authorList>
            <person name="Coleine C."/>
            <person name="Masonjones S."/>
            <person name="Stajich J.E."/>
        </authorList>
    </citation>
    <scope>NUCLEOTIDE SEQUENCE [LARGE SCALE GENOMIC DNA]</scope>
    <source>
        <strain evidence="3">CCFEE 5527</strain>
    </source>
</reference>
<sequence length="193" mass="21137">MPTYKRLVAVLVVLLSLYVSSLAHADCKVNIEAGVGHPTICHCYDDGDGFGVERKHMVNAIDAGCKSMAHIVFGPDGSGNYQHALNTWHYPTTANYHGEKEEGLIAVQFWWNDGAGGGAPNCLGSVIIPYDVCMIGMHMLIDGCATETASHKWGGKGNDTCIEWTVDSNPIYHDPDWDLTSRRVRWDGISFPL</sequence>
<protein>
    <submittedName>
        <fullName evidence="2">Uncharacterized protein</fullName>
    </submittedName>
</protein>
<feature type="chain" id="PRO_5012731972" evidence="1">
    <location>
        <begin position="24"/>
        <end position="193"/>
    </location>
</feature>
<dbReference type="EMBL" id="NAJO01000002">
    <property type="protein sequence ID" value="OQO13913.1"/>
    <property type="molecule type" value="Genomic_DNA"/>
</dbReference>
<dbReference type="Proteomes" id="UP000192596">
    <property type="component" value="Unassembled WGS sequence"/>
</dbReference>
<proteinExistence type="predicted"/>
<dbReference type="InParanoid" id="A0A1V8TR98"/>
<accession>A0A1V8TR98</accession>